<reference evidence="1" key="1">
    <citation type="journal article" date="2011" name="PLoS Biol.">
        <title>Gene gain and loss during evolution of obligate parasitism in the white rust pathogen of Arabidopsis thaliana.</title>
        <authorList>
            <person name="Kemen E."/>
            <person name="Gardiner A."/>
            <person name="Schultz-Larsen T."/>
            <person name="Kemen A.C."/>
            <person name="Balmuth A.L."/>
            <person name="Robert-Seilaniantz A."/>
            <person name="Bailey K."/>
            <person name="Holub E."/>
            <person name="Studholme D.J."/>
            <person name="Maclean D."/>
            <person name="Jones J.D."/>
        </authorList>
    </citation>
    <scope>NUCLEOTIDE SEQUENCE</scope>
</reference>
<reference evidence="1" key="2">
    <citation type="submission" date="2011-02" db="EMBL/GenBank/DDBJ databases">
        <authorList>
            <person name="MacLean D."/>
        </authorList>
    </citation>
    <scope>NUCLEOTIDE SEQUENCE</scope>
</reference>
<organism evidence="1">
    <name type="scientific">Albugo laibachii Nc14</name>
    <dbReference type="NCBI Taxonomy" id="890382"/>
    <lineage>
        <taxon>Eukaryota</taxon>
        <taxon>Sar</taxon>
        <taxon>Stramenopiles</taxon>
        <taxon>Oomycota</taxon>
        <taxon>Peronosporomycetes</taxon>
        <taxon>Albuginales</taxon>
        <taxon>Albuginaceae</taxon>
        <taxon>Albugo</taxon>
    </lineage>
</organism>
<proteinExistence type="predicted"/>
<protein>
    <submittedName>
        <fullName evidence="1">Uncharacterized protein AlNc14C307G10455</fullName>
    </submittedName>
</protein>
<name>F0WW06_9STRA</name>
<evidence type="ECO:0000313" key="1">
    <source>
        <dbReference type="EMBL" id="CCA25608.1"/>
    </source>
</evidence>
<sequence>MRVQTQNATDRRDKLWKVIRREGAHNHDMFKDFIMHPCAKRLTFEQQIRRVRPERAGVRPKENIAFLRQEYADICSVSRDLYNDKQKGCKEYLNGRMPIHALFEELQAKNYRFDIRHDAKGQICSLMFASPESIAYAVDFCDIVLLD</sequence>
<dbReference type="AlphaFoldDB" id="F0WW06"/>
<gene>
    <name evidence="1" type="primary">AlNc14C307G10455</name>
    <name evidence="1" type="ORF">ALNC14_117520</name>
</gene>
<dbReference type="HOGENOM" id="CLU_1879249_0_0_1"/>
<accession>F0WW06</accession>
<dbReference type="EMBL" id="FR824352">
    <property type="protein sequence ID" value="CCA25608.1"/>
    <property type="molecule type" value="Genomic_DNA"/>
</dbReference>